<reference evidence="1" key="1">
    <citation type="submission" date="2021-01" db="EMBL/GenBank/DDBJ databases">
        <authorList>
            <person name="Corre E."/>
            <person name="Pelletier E."/>
            <person name="Niang G."/>
            <person name="Scheremetjew M."/>
            <person name="Finn R."/>
            <person name="Kale V."/>
            <person name="Holt S."/>
            <person name="Cochrane G."/>
            <person name="Meng A."/>
            <person name="Brown T."/>
            <person name="Cohen L."/>
        </authorList>
    </citation>
    <scope>NUCLEOTIDE SEQUENCE</scope>
    <source>
        <strain evidence="1">CCMP1594</strain>
    </source>
</reference>
<dbReference type="InterPro" id="IPR029052">
    <property type="entry name" value="Metallo-depent_PP-like"/>
</dbReference>
<dbReference type="InterPro" id="IPR050126">
    <property type="entry name" value="Ap4A_hydrolase"/>
</dbReference>
<name>A0A7S4FE21_9EUGL</name>
<evidence type="ECO:0008006" key="2">
    <source>
        <dbReference type="Google" id="ProtNLM"/>
    </source>
</evidence>
<dbReference type="Gene3D" id="3.60.21.10">
    <property type="match status" value="1"/>
</dbReference>
<protein>
    <recommendedName>
        <fullName evidence="2">Calcineurin-like phosphoesterase domain-containing protein</fullName>
    </recommendedName>
</protein>
<evidence type="ECO:0000313" key="1">
    <source>
        <dbReference type="EMBL" id="CAE0790176.1"/>
    </source>
</evidence>
<dbReference type="GO" id="GO:0006798">
    <property type="term" value="P:polyphosphate catabolic process"/>
    <property type="evidence" value="ECO:0007669"/>
    <property type="project" value="TreeGrafter"/>
</dbReference>
<gene>
    <name evidence="1" type="ORF">EGYM00163_LOCUS1290</name>
</gene>
<organism evidence="1">
    <name type="scientific">Eutreptiella gymnastica</name>
    <dbReference type="NCBI Taxonomy" id="73025"/>
    <lineage>
        <taxon>Eukaryota</taxon>
        <taxon>Discoba</taxon>
        <taxon>Euglenozoa</taxon>
        <taxon>Euglenida</taxon>
        <taxon>Spirocuta</taxon>
        <taxon>Euglenophyceae</taxon>
        <taxon>Eutreptiales</taxon>
        <taxon>Eutreptiaceae</taxon>
        <taxon>Eutreptiella</taxon>
    </lineage>
</organism>
<dbReference type="GO" id="GO:0005737">
    <property type="term" value="C:cytoplasm"/>
    <property type="evidence" value="ECO:0007669"/>
    <property type="project" value="TreeGrafter"/>
</dbReference>
<dbReference type="EMBL" id="HBJA01003972">
    <property type="protein sequence ID" value="CAE0790176.1"/>
    <property type="molecule type" value="Transcribed_RNA"/>
</dbReference>
<accession>A0A7S4FE21</accession>
<dbReference type="GO" id="GO:0016791">
    <property type="term" value="F:phosphatase activity"/>
    <property type="evidence" value="ECO:0007669"/>
    <property type="project" value="TreeGrafter"/>
</dbReference>
<dbReference type="AlphaFoldDB" id="A0A7S4FE21"/>
<sequence length="177" mass="19093">MGAHTVLGNHDWQMLRWHAAQRTGGPEATVPFANPAGEHRGLARTLAPELVGYLQDAPHVLDVPQYNIIVVHAGLVPGVPIDEQNTFDAMHMRTLRDGEPSEGNAGEPWASLWPGPETLVFGHDAKRGLQRYPHAIGLDTGCVYGKNLTCYIMPEGRFHSVPARADPASPGSPASPL</sequence>
<dbReference type="SUPFAM" id="SSF56300">
    <property type="entry name" value="Metallo-dependent phosphatases"/>
    <property type="match status" value="1"/>
</dbReference>
<proteinExistence type="predicted"/>
<dbReference type="PANTHER" id="PTHR42850">
    <property type="entry name" value="METALLOPHOSPHOESTERASE"/>
    <property type="match status" value="1"/>
</dbReference>
<dbReference type="PANTHER" id="PTHR42850:SF4">
    <property type="entry name" value="ZINC-DEPENDENT ENDOPOLYPHOSPHATASE"/>
    <property type="match status" value="1"/>
</dbReference>
<dbReference type="GO" id="GO:0000298">
    <property type="term" value="F:endopolyphosphatase activity"/>
    <property type="evidence" value="ECO:0007669"/>
    <property type="project" value="TreeGrafter"/>
</dbReference>